<proteinExistence type="predicted"/>
<dbReference type="SUPFAM" id="SSF63825">
    <property type="entry name" value="YWTD domain"/>
    <property type="match status" value="1"/>
</dbReference>
<sequence>FYPYGICTDLLGHILVCSNPSFSIIFMSGDNTVTLLDQHGQFLFLILTERQGVGFYRGLCVDDENNLHVGQDNTNTVTVYKYLQ</sequence>
<protein>
    <submittedName>
        <fullName evidence="1">Uncharacterized protein</fullName>
    </submittedName>
</protein>
<keyword evidence="2" id="KW-1185">Reference proteome</keyword>
<evidence type="ECO:0000313" key="1">
    <source>
        <dbReference type="EnsemblMetazoa" id="G1640.6:cds"/>
    </source>
</evidence>
<dbReference type="InterPro" id="IPR011042">
    <property type="entry name" value="6-blade_b-propeller_TolB-like"/>
</dbReference>
<reference evidence="1" key="1">
    <citation type="submission" date="2022-08" db="UniProtKB">
        <authorList>
            <consortium name="EnsemblMetazoa"/>
        </authorList>
    </citation>
    <scope>IDENTIFICATION</scope>
    <source>
        <strain evidence="1">05x7-T-G4-1.051#20</strain>
    </source>
</reference>
<accession>A0A8W8IY79</accession>
<dbReference type="Proteomes" id="UP000005408">
    <property type="component" value="Unassembled WGS sequence"/>
</dbReference>
<organism evidence="1 2">
    <name type="scientific">Magallana gigas</name>
    <name type="common">Pacific oyster</name>
    <name type="synonym">Crassostrea gigas</name>
    <dbReference type="NCBI Taxonomy" id="29159"/>
    <lineage>
        <taxon>Eukaryota</taxon>
        <taxon>Metazoa</taxon>
        <taxon>Spiralia</taxon>
        <taxon>Lophotrochozoa</taxon>
        <taxon>Mollusca</taxon>
        <taxon>Bivalvia</taxon>
        <taxon>Autobranchia</taxon>
        <taxon>Pteriomorphia</taxon>
        <taxon>Ostreida</taxon>
        <taxon>Ostreoidea</taxon>
        <taxon>Ostreidae</taxon>
        <taxon>Magallana</taxon>
    </lineage>
</organism>
<evidence type="ECO:0000313" key="2">
    <source>
        <dbReference type="Proteomes" id="UP000005408"/>
    </source>
</evidence>
<dbReference type="Gene3D" id="2.120.10.30">
    <property type="entry name" value="TolB, C-terminal domain"/>
    <property type="match status" value="1"/>
</dbReference>
<name>A0A8W8IY79_MAGGI</name>
<dbReference type="AlphaFoldDB" id="A0A8W8IY79"/>
<dbReference type="EnsemblMetazoa" id="G1640.6">
    <property type="protein sequence ID" value="G1640.6:cds"/>
    <property type="gene ID" value="G1640"/>
</dbReference>